<evidence type="ECO:0000256" key="1">
    <source>
        <dbReference type="SAM" id="SignalP"/>
    </source>
</evidence>
<evidence type="ECO:0000313" key="2">
    <source>
        <dbReference type="EMBL" id="KRM30866.1"/>
    </source>
</evidence>
<evidence type="ECO:0000313" key="3">
    <source>
        <dbReference type="Proteomes" id="UP000051236"/>
    </source>
</evidence>
<dbReference type="Proteomes" id="UP000051236">
    <property type="component" value="Unassembled WGS sequence"/>
</dbReference>
<keyword evidence="1" id="KW-0732">Signal</keyword>
<feature type="signal peptide" evidence="1">
    <location>
        <begin position="1"/>
        <end position="23"/>
    </location>
</feature>
<dbReference type="OrthoDB" id="2310618at2"/>
<sequence length="189" mass="20946">MKFKKILGTALLALLFSTVGLLAKPDTTQAAYFRPENQYNVYDSTATVTGYWGANLFSGYDEASHPFLRILPNGSQWRVFGYVKNGDTYWYDLGDNQYVQGSQVRVPVATAGDAILNVAAKYGENPSNDYGWAHMLNGGSDTWYYNGSWGSPYVAVDEAYFPAGATGVIRTREFVVYPNGDAFQVNSFF</sequence>
<accession>X0PW15</accession>
<dbReference type="PATRIC" id="fig|1423734.3.peg.1444"/>
<organism evidence="2 3">
    <name type="scientific">Agrilactobacillus composti DSM 18527 = JCM 14202</name>
    <dbReference type="NCBI Taxonomy" id="1423734"/>
    <lineage>
        <taxon>Bacteria</taxon>
        <taxon>Bacillati</taxon>
        <taxon>Bacillota</taxon>
        <taxon>Bacilli</taxon>
        <taxon>Lactobacillales</taxon>
        <taxon>Lactobacillaceae</taxon>
        <taxon>Agrilactobacillus</taxon>
    </lineage>
</organism>
<proteinExistence type="predicted"/>
<protein>
    <recommendedName>
        <fullName evidence="4">Surface layer protein A domain-containing protein</fullName>
    </recommendedName>
</protein>
<dbReference type="RefSeq" id="WP_035455758.1">
    <property type="nucleotide sequence ID" value="NZ_AZGA01000087.1"/>
</dbReference>
<gene>
    <name evidence="2" type="ORF">FC83_GL001427</name>
</gene>
<dbReference type="STRING" id="1423734.FC83_GL001427"/>
<feature type="chain" id="PRO_5039089271" description="Surface layer protein A domain-containing protein" evidence="1">
    <location>
        <begin position="24"/>
        <end position="189"/>
    </location>
</feature>
<reference evidence="2 3" key="1">
    <citation type="journal article" date="2015" name="Genome Announc.">
        <title>Expanding the biotechnology potential of lactobacilli through comparative genomics of 213 strains and associated genera.</title>
        <authorList>
            <person name="Sun Z."/>
            <person name="Harris H.M."/>
            <person name="McCann A."/>
            <person name="Guo C."/>
            <person name="Argimon S."/>
            <person name="Zhang W."/>
            <person name="Yang X."/>
            <person name="Jeffery I.B."/>
            <person name="Cooney J.C."/>
            <person name="Kagawa T.F."/>
            <person name="Liu W."/>
            <person name="Song Y."/>
            <person name="Salvetti E."/>
            <person name="Wrobel A."/>
            <person name="Rasinkangas P."/>
            <person name="Parkhill J."/>
            <person name="Rea M.C."/>
            <person name="O'Sullivan O."/>
            <person name="Ritari J."/>
            <person name="Douillard F.P."/>
            <person name="Paul Ross R."/>
            <person name="Yang R."/>
            <person name="Briner A.E."/>
            <person name="Felis G.E."/>
            <person name="de Vos W.M."/>
            <person name="Barrangou R."/>
            <person name="Klaenhammer T.R."/>
            <person name="Caufield P.W."/>
            <person name="Cui Y."/>
            <person name="Zhang H."/>
            <person name="O'Toole P.W."/>
        </authorList>
    </citation>
    <scope>NUCLEOTIDE SEQUENCE [LARGE SCALE GENOMIC DNA]</scope>
    <source>
        <strain evidence="2 3">DSM 18527</strain>
    </source>
</reference>
<keyword evidence="3" id="KW-1185">Reference proteome</keyword>
<comment type="caution">
    <text evidence="2">The sequence shown here is derived from an EMBL/GenBank/DDBJ whole genome shotgun (WGS) entry which is preliminary data.</text>
</comment>
<dbReference type="EMBL" id="AZGA01000087">
    <property type="protein sequence ID" value="KRM30866.1"/>
    <property type="molecule type" value="Genomic_DNA"/>
</dbReference>
<dbReference type="AlphaFoldDB" id="X0PW15"/>
<evidence type="ECO:0008006" key="4">
    <source>
        <dbReference type="Google" id="ProtNLM"/>
    </source>
</evidence>
<name>X0PW15_9LACO</name>